<accession>A0AA36NB85</accession>
<comment type="caution">
    <text evidence="1">The sequence shown here is derived from an EMBL/GenBank/DDBJ whole genome shotgun (WGS) entry which is preliminary data.</text>
</comment>
<proteinExistence type="predicted"/>
<keyword evidence="2" id="KW-1185">Reference proteome</keyword>
<dbReference type="EMBL" id="CAUJNA010003341">
    <property type="protein sequence ID" value="CAJ1399574.1"/>
    <property type="molecule type" value="Genomic_DNA"/>
</dbReference>
<reference evidence="1" key="1">
    <citation type="submission" date="2023-08" db="EMBL/GenBank/DDBJ databases">
        <authorList>
            <person name="Chen Y."/>
            <person name="Shah S."/>
            <person name="Dougan E. K."/>
            <person name="Thang M."/>
            <person name="Chan C."/>
        </authorList>
    </citation>
    <scope>NUCLEOTIDE SEQUENCE</scope>
</reference>
<evidence type="ECO:0000313" key="2">
    <source>
        <dbReference type="Proteomes" id="UP001178507"/>
    </source>
</evidence>
<sequence length="286" mass="31522">MPCAVWPSPLFREEEEEQDFKTKAVFHLLGWSFESQEATGSQPNYKLDAKAAVPVASEKFVALDRSEVAVEIFQILPEGRRLLYVGSEFLTTMFNVTPLEDGSSKDFMEALKNYTHGLDYKLRLHRPGVSPKAKTDEIKKKEAKDMEEEVLAEVNVSFSSQSFEDKSKKHPAGEPGAPLPCCSPELLGGGVNTTLFTSNRAAWFDPSLGAGKFRPGARERRFGKGPKRPWDMDGDFAPVSLGPGDFAALGGFRGPDHVANFVELTLSSLSFPPAEKDGDRDRSNAF</sequence>
<evidence type="ECO:0000313" key="1">
    <source>
        <dbReference type="EMBL" id="CAJ1399574.1"/>
    </source>
</evidence>
<dbReference type="AlphaFoldDB" id="A0AA36NB85"/>
<protein>
    <submittedName>
        <fullName evidence="1">Uncharacterized protein</fullName>
    </submittedName>
</protein>
<organism evidence="1 2">
    <name type="scientific">Effrenium voratum</name>
    <dbReference type="NCBI Taxonomy" id="2562239"/>
    <lineage>
        <taxon>Eukaryota</taxon>
        <taxon>Sar</taxon>
        <taxon>Alveolata</taxon>
        <taxon>Dinophyceae</taxon>
        <taxon>Suessiales</taxon>
        <taxon>Symbiodiniaceae</taxon>
        <taxon>Effrenium</taxon>
    </lineage>
</organism>
<gene>
    <name evidence="1" type="ORF">EVOR1521_LOCUS23085</name>
</gene>
<name>A0AA36NB85_9DINO</name>
<dbReference type="Proteomes" id="UP001178507">
    <property type="component" value="Unassembled WGS sequence"/>
</dbReference>